<dbReference type="PANTHER" id="PTHR48079:SF6">
    <property type="entry name" value="NAD(P)-BINDING DOMAIN-CONTAINING PROTEIN-RELATED"/>
    <property type="match status" value="1"/>
</dbReference>
<dbReference type="Pfam" id="PF01370">
    <property type="entry name" value="Epimerase"/>
    <property type="match status" value="1"/>
</dbReference>
<sequence>MGRMVGVRHDRAMRVFVTGASGFVGGHLVEHLVRKGHDVRAMARSDRSAELARRYGATPVRCDLDDVRPEHLAECDAVIHAAARAEEWGTKDEFERANVDGTTRVLEAARRAGVRRFVHVGTEAAIFAGRDLVDVDERAPYPTSSPYLYGVTKAEAERRVLAASAPGFETLSIRPRLVWGTRDTTVLPAVLRMAETGRFAWLDGGRVRTSATHVHNIAHALELALTRGRPGNAYFVADAETHTMRDFLSQLADAAAGVELGTRNVPSSLARPLARVVESVWRTLGLRSTPPMTRFAIDMMSSTVTVSTKKARDELGYAPIVTYQDGLEELRAERRKARSTTTTASVPAS</sequence>
<dbReference type="PANTHER" id="PTHR48079">
    <property type="entry name" value="PROTEIN YEEZ"/>
    <property type="match status" value="1"/>
</dbReference>
<name>A0A0F6W4U9_9BACT</name>
<reference evidence="2 3" key="1">
    <citation type="submission" date="2015-03" db="EMBL/GenBank/DDBJ databases">
        <title>Genome assembly of Sandaracinus amylolyticus DSM 53668.</title>
        <authorList>
            <person name="Sharma G."/>
            <person name="Subramanian S."/>
        </authorList>
    </citation>
    <scope>NUCLEOTIDE SEQUENCE [LARGE SCALE GENOMIC DNA]</scope>
    <source>
        <strain evidence="2 3">DSM 53668</strain>
    </source>
</reference>
<accession>A0A0F6W4U9</accession>
<dbReference type="InterPro" id="IPR001509">
    <property type="entry name" value="Epimerase_deHydtase"/>
</dbReference>
<evidence type="ECO:0000259" key="1">
    <source>
        <dbReference type="Pfam" id="PF01370"/>
    </source>
</evidence>
<dbReference type="KEGG" id="samy:DB32_004610"/>
<dbReference type="GO" id="GO:0004029">
    <property type="term" value="F:aldehyde dehydrogenase (NAD+) activity"/>
    <property type="evidence" value="ECO:0007669"/>
    <property type="project" value="TreeGrafter"/>
</dbReference>
<feature type="domain" description="NAD-dependent epimerase/dehydratase" evidence="1">
    <location>
        <begin position="15"/>
        <end position="236"/>
    </location>
</feature>
<keyword evidence="3" id="KW-1185">Reference proteome</keyword>
<dbReference type="Gene3D" id="3.40.50.720">
    <property type="entry name" value="NAD(P)-binding Rossmann-like Domain"/>
    <property type="match status" value="1"/>
</dbReference>
<evidence type="ECO:0000313" key="3">
    <source>
        <dbReference type="Proteomes" id="UP000034883"/>
    </source>
</evidence>
<dbReference type="InterPro" id="IPR036291">
    <property type="entry name" value="NAD(P)-bd_dom_sf"/>
</dbReference>
<protein>
    <submittedName>
        <fullName evidence="2">NAD(P)H steroid dehydrogenase-like protein</fullName>
    </submittedName>
</protein>
<evidence type="ECO:0000313" key="2">
    <source>
        <dbReference type="EMBL" id="AKF07461.1"/>
    </source>
</evidence>
<dbReference type="STRING" id="927083.DB32_004610"/>
<dbReference type="GO" id="GO:0005737">
    <property type="term" value="C:cytoplasm"/>
    <property type="evidence" value="ECO:0007669"/>
    <property type="project" value="TreeGrafter"/>
</dbReference>
<gene>
    <name evidence="2" type="ORF">DB32_004610</name>
</gene>
<organism evidence="2 3">
    <name type="scientific">Sandaracinus amylolyticus</name>
    <dbReference type="NCBI Taxonomy" id="927083"/>
    <lineage>
        <taxon>Bacteria</taxon>
        <taxon>Pseudomonadati</taxon>
        <taxon>Myxococcota</taxon>
        <taxon>Polyangia</taxon>
        <taxon>Polyangiales</taxon>
        <taxon>Sandaracinaceae</taxon>
        <taxon>Sandaracinus</taxon>
    </lineage>
</organism>
<proteinExistence type="predicted"/>
<dbReference type="EMBL" id="CP011125">
    <property type="protein sequence ID" value="AKF07461.1"/>
    <property type="molecule type" value="Genomic_DNA"/>
</dbReference>
<dbReference type="SUPFAM" id="SSF51735">
    <property type="entry name" value="NAD(P)-binding Rossmann-fold domains"/>
    <property type="match status" value="1"/>
</dbReference>
<dbReference type="AlphaFoldDB" id="A0A0F6W4U9"/>
<dbReference type="InterPro" id="IPR051783">
    <property type="entry name" value="NAD(P)-dependent_oxidoreduct"/>
</dbReference>
<dbReference type="Proteomes" id="UP000034883">
    <property type="component" value="Chromosome"/>
</dbReference>